<dbReference type="Proteomes" id="UP000620124">
    <property type="component" value="Unassembled WGS sequence"/>
</dbReference>
<proteinExistence type="predicted"/>
<dbReference type="Gene3D" id="3.40.50.1820">
    <property type="entry name" value="alpha/beta hydrolase"/>
    <property type="match status" value="1"/>
</dbReference>
<accession>A0A8H6U4A7</accession>
<dbReference type="GO" id="GO:0016787">
    <property type="term" value="F:hydrolase activity"/>
    <property type="evidence" value="ECO:0007669"/>
    <property type="project" value="UniProtKB-KW"/>
</dbReference>
<dbReference type="EMBL" id="JACAZI010000035">
    <property type="protein sequence ID" value="KAF7328556.1"/>
    <property type="molecule type" value="Genomic_DNA"/>
</dbReference>
<dbReference type="AlphaFoldDB" id="A0A8H6U4A7"/>
<dbReference type="PANTHER" id="PTHR37017:SF11">
    <property type="entry name" value="ESTERASE_LIPASE_THIOESTERASE DOMAIN-CONTAINING PROTEIN"/>
    <property type="match status" value="1"/>
</dbReference>
<protein>
    <submittedName>
        <fullName evidence="2">Alpha/beta-hydrolase</fullName>
    </submittedName>
</protein>
<dbReference type="InterPro" id="IPR000073">
    <property type="entry name" value="AB_hydrolase_1"/>
</dbReference>
<dbReference type="OrthoDB" id="2931355at2759"/>
<evidence type="ECO:0000259" key="1">
    <source>
        <dbReference type="Pfam" id="PF12697"/>
    </source>
</evidence>
<dbReference type="Pfam" id="PF12697">
    <property type="entry name" value="Abhydrolase_6"/>
    <property type="match status" value="1"/>
</dbReference>
<dbReference type="InterPro" id="IPR029058">
    <property type="entry name" value="AB_hydrolase_fold"/>
</dbReference>
<organism evidence="2 3">
    <name type="scientific">Mycena venus</name>
    <dbReference type="NCBI Taxonomy" id="2733690"/>
    <lineage>
        <taxon>Eukaryota</taxon>
        <taxon>Fungi</taxon>
        <taxon>Dikarya</taxon>
        <taxon>Basidiomycota</taxon>
        <taxon>Agaricomycotina</taxon>
        <taxon>Agaricomycetes</taxon>
        <taxon>Agaricomycetidae</taxon>
        <taxon>Agaricales</taxon>
        <taxon>Marasmiineae</taxon>
        <taxon>Mycenaceae</taxon>
        <taxon>Mycena</taxon>
    </lineage>
</organism>
<evidence type="ECO:0000313" key="3">
    <source>
        <dbReference type="Proteomes" id="UP000620124"/>
    </source>
</evidence>
<gene>
    <name evidence="2" type="ORF">MVEN_02543300</name>
</gene>
<dbReference type="PANTHER" id="PTHR37017">
    <property type="entry name" value="AB HYDROLASE-1 DOMAIN-CONTAINING PROTEIN-RELATED"/>
    <property type="match status" value="1"/>
</dbReference>
<sequence length="244" mass="25492">MSTAANAKPTIIIIPGAFSPLAMYDPVIASLQAHGYTVHGVELESVGGRAKGHAAPAGMYDDAAKAAALAARLADEGAEVVLVAHSYGGVVASEAAKGLARELVPREGETSKDVLGNPPPVEYVGLEDGHLSITDPVKGAPIIFSDLPLDEAVSWTTKFSTHSPVSFGQKVTYAAYKDIPISYVLCENNVLITPAQQEKIIAALEGEMGGETVDRHPVQCGHGINVSQPGTMVDVIRRILGDTE</sequence>
<feature type="domain" description="AB hydrolase-1" evidence="1">
    <location>
        <begin position="11"/>
        <end position="234"/>
    </location>
</feature>
<dbReference type="InterPro" id="IPR052897">
    <property type="entry name" value="Sec-Metab_Biosynth_Hydrolase"/>
</dbReference>
<dbReference type="SUPFAM" id="SSF53474">
    <property type="entry name" value="alpha/beta-Hydrolases"/>
    <property type="match status" value="1"/>
</dbReference>
<name>A0A8H6U4A7_9AGAR</name>
<keyword evidence="2" id="KW-0378">Hydrolase</keyword>
<keyword evidence="3" id="KW-1185">Reference proteome</keyword>
<comment type="caution">
    <text evidence="2">The sequence shown here is derived from an EMBL/GenBank/DDBJ whole genome shotgun (WGS) entry which is preliminary data.</text>
</comment>
<evidence type="ECO:0000313" key="2">
    <source>
        <dbReference type="EMBL" id="KAF7328556.1"/>
    </source>
</evidence>
<reference evidence="2" key="1">
    <citation type="submission" date="2020-05" db="EMBL/GenBank/DDBJ databases">
        <title>Mycena genomes resolve the evolution of fungal bioluminescence.</title>
        <authorList>
            <person name="Tsai I.J."/>
        </authorList>
    </citation>
    <scope>NUCLEOTIDE SEQUENCE</scope>
    <source>
        <strain evidence="2">CCC161011</strain>
    </source>
</reference>